<evidence type="ECO:0000256" key="1">
    <source>
        <dbReference type="SAM" id="Phobius"/>
    </source>
</evidence>
<organism evidence="3 4">
    <name type="scientific">Ectopseudomonas oleovorans</name>
    <name type="common">Pseudomonas oleovorans</name>
    <dbReference type="NCBI Taxonomy" id="301"/>
    <lineage>
        <taxon>Bacteria</taxon>
        <taxon>Pseudomonadati</taxon>
        <taxon>Pseudomonadota</taxon>
        <taxon>Gammaproteobacteria</taxon>
        <taxon>Pseudomonadales</taxon>
        <taxon>Pseudomonadaceae</taxon>
        <taxon>Ectopseudomonas</taxon>
    </lineage>
</organism>
<feature type="transmembrane region" description="Helical" evidence="1">
    <location>
        <begin position="202"/>
        <end position="222"/>
    </location>
</feature>
<feature type="transmembrane region" description="Helical" evidence="1">
    <location>
        <begin position="50"/>
        <end position="70"/>
    </location>
</feature>
<evidence type="ECO:0000313" key="4">
    <source>
        <dbReference type="Proteomes" id="UP001159292"/>
    </source>
</evidence>
<gene>
    <name evidence="3" type="ORF">N7671_14345</name>
</gene>
<evidence type="ECO:0000313" key="3">
    <source>
        <dbReference type="EMBL" id="MDH0568387.1"/>
    </source>
</evidence>
<dbReference type="RefSeq" id="WP_280087345.1">
    <property type="nucleotide sequence ID" value="NZ_JAOEET010000037.1"/>
</dbReference>
<dbReference type="GO" id="GO:0000271">
    <property type="term" value="P:polysaccharide biosynthetic process"/>
    <property type="evidence" value="ECO:0007669"/>
    <property type="project" value="TreeGrafter"/>
</dbReference>
<dbReference type="PANTHER" id="PTHR23028">
    <property type="entry name" value="ACETYLTRANSFERASE"/>
    <property type="match status" value="1"/>
</dbReference>
<feature type="transmembrane region" description="Helical" evidence="1">
    <location>
        <begin position="170"/>
        <end position="190"/>
    </location>
</feature>
<dbReference type="GO" id="GO:0016020">
    <property type="term" value="C:membrane"/>
    <property type="evidence" value="ECO:0007669"/>
    <property type="project" value="TreeGrafter"/>
</dbReference>
<keyword evidence="3" id="KW-0808">Transferase</keyword>
<keyword evidence="1" id="KW-0812">Transmembrane</keyword>
<dbReference type="PANTHER" id="PTHR23028:SF53">
    <property type="entry name" value="ACYL_TRANSF_3 DOMAIN-CONTAINING PROTEIN"/>
    <property type="match status" value="1"/>
</dbReference>
<reference evidence="3" key="1">
    <citation type="submission" date="2022-09" db="EMBL/GenBank/DDBJ databases">
        <title>Intensive care unit water sources are persistently colonized with multi-drug resistant bacteria and are the site of extensive horizontal gene transfer of antibiotic resistance genes.</title>
        <authorList>
            <person name="Diorio-Toth L."/>
        </authorList>
    </citation>
    <scope>NUCLEOTIDE SEQUENCE</scope>
    <source>
        <strain evidence="3">GD04000</strain>
    </source>
</reference>
<dbReference type="GO" id="GO:0016747">
    <property type="term" value="F:acyltransferase activity, transferring groups other than amino-acyl groups"/>
    <property type="evidence" value="ECO:0007669"/>
    <property type="project" value="InterPro"/>
</dbReference>
<dbReference type="InterPro" id="IPR050879">
    <property type="entry name" value="Acyltransferase_3"/>
</dbReference>
<feature type="domain" description="Acyltransferase 3" evidence="2">
    <location>
        <begin position="11"/>
        <end position="248"/>
    </location>
</feature>
<dbReference type="Pfam" id="PF01757">
    <property type="entry name" value="Acyl_transf_3"/>
    <property type="match status" value="1"/>
</dbReference>
<keyword evidence="3" id="KW-0012">Acyltransferase</keyword>
<dbReference type="InterPro" id="IPR002656">
    <property type="entry name" value="Acyl_transf_3_dom"/>
</dbReference>
<dbReference type="Proteomes" id="UP001159292">
    <property type="component" value="Unassembled WGS sequence"/>
</dbReference>
<name>A0AB35L144_ECTOL</name>
<feature type="transmembrane region" description="Helical" evidence="1">
    <location>
        <begin position="12"/>
        <end position="30"/>
    </location>
</feature>
<keyword evidence="1" id="KW-0472">Membrane</keyword>
<feature type="transmembrane region" description="Helical" evidence="1">
    <location>
        <begin position="90"/>
        <end position="109"/>
    </location>
</feature>
<proteinExistence type="predicted"/>
<accession>A0AB35L144</accession>
<sequence length="293" mass="32445">MKQSTPPSYFEAVDVLRGFAALSVVVYHVIELFDWKSFPSAGPLLWFRAGWMGVDLFFVISGFVIGLSAFAEIDKRGAWNFQGAFFSRRVARIVPLHYLTMFVFVVFISPELLFTNFWTNFGSHLLFVHNLNVNLHGAINGSNWSLATEMQFYVLMLLVAPWIRTGRWWAIAAVFIGTAWAWRYGVTLFVQQSSQLGPFPVFVAATQLPGMLDEFVAGLLLARLVRSELGKKLLGGGGICSSRFLGAGSDRAVCDYGDLLALCEFLELSPDGDDVAFPLGAVFCIGSAIRDLN</sequence>
<evidence type="ECO:0000259" key="2">
    <source>
        <dbReference type="Pfam" id="PF01757"/>
    </source>
</evidence>
<dbReference type="AlphaFoldDB" id="A0AB35L144"/>
<dbReference type="EMBL" id="JAOEET010000037">
    <property type="protein sequence ID" value="MDH0568387.1"/>
    <property type="molecule type" value="Genomic_DNA"/>
</dbReference>
<keyword evidence="1" id="KW-1133">Transmembrane helix</keyword>
<protein>
    <submittedName>
        <fullName evidence="3">Acyltransferase</fullName>
    </submittedName>
</protein>
<comment type="caution">
    <text evidence="3">The sequence shown here is derived from an EMBL/GenBank/DDBJ whole genome shotgun (WGS) entry which is preliminary data.</text>
</comment>